<dbReference type="EMBL" id="KZ805342">
    <property type="protein sequence ID" value="PVI02532.1"/>
    <property type="molecule type" value="Genomic_DNA"/>
</dbReference>
<dbReference type="GO" id="GO:0008757">
    <property type="term" value="F:S-adenosylmethionine-dependent methyltransferase activity"/>
    <property type="evidence" value="ECO:0007669"/>
    <property type="project" value="InterPro"/>
</dbReference>
<feature type="non-terminal residue" evidence="4">
    <location>
        <position position="1"/>
    </location>
</feature>
<comment type="catalytic activity">
    <reaction evidence="2">
        <text>4-demethylwyosine(37) in tRNA(Phe) + S-adenosyl-L-methionine = 4-demethyl-7-[(3S)-3-amino-3-carboxypropyl]wyosine(37) in tRNA(Phe) + S-methyl-5'-thioadenosine + H(+)</text>
        <dbReference type="Rhea" id="RHEA:36355"/>
        <dbReference type="Rhea" id="RHEA-COMP:10164"/>
        <dbReference type="Rhea" id="RHEA-COMP:10378"/>
        <dbReference type="ChEBI" id="CHEBI:15378"/>
        <dbReference type="ChEBI" id="CHEBI:17509"/>
        <dbReference type="ChEBI" id="CHEBI:59789"/>
        <dbReference type="ChEBI" id="CHEBI:64315"/>
        <dbReference type="ChEBI" id="CHEBI:73550"/>
        <dbReference type="EC" id="2.5.1.114"/>
    </reaction>
</comment>
<dbReference type="STRING" id="97972.A0A2V1DX71"/>
<dbReference type="InterPro" id="IPR029063">
    <property type="entry name" value="SAM-dependent_MTases_sf"/>
</dbReference>
<organism evidence="4 5">
    <name type="scientific">Periconia macrospinosa</name>
    <dbReference type="NCBI Taxonomy" id="97972"/>
    <lineage>
        <taxon>Eukaryota</taxon>
        <taxon>Fungi</taxon>
        <taxon>Dikarya</taxon>
        <taxon>Ascomycota</taxon>
        <taxon>Pezizomycotina</taxon>
        <taxon>Dothideomycetes</taxon>
        <taxon>Pleosporomycetidae</taxon>
        <taxon>Pleosporales</taxon>
        <taxon>Massarineae</taxon>
        <taxon>Periconiaceae</taxon>
        <taxon>Periconia</taxon>
    </lineage>
</organism>
<evidence type="ECO:0000259" key="3">
    <source>
        <dbReference type="PROSITE" id="PS51684"/>
    </source>
</evidence>
<dbReference type="SUPFAM" id="SSF53335">
    <property type="entry name" value="S-adenosyl-L-methionine-dependent methyltransferases"/>
    <property type="match status" value="1"/>
</dbReference>
<proteinExistence type="predicted"/>
<dbReference type="OrthoDB" id="2387925at2759"/>
<name>A0A2V1DX71_9PLEO</name>
<dbReference type="CDD" id="cd02440">
    <property type="entry name" value="AdoMet_MTases"/>
    <property type="match status" value="1"/>
</dbReference>
<dbReference type="AlphaFoldDB" id="A0A2V1DX71"/>
<evidence type="ECO:0000313" key="5">
    <source>
        <dbReference type="Proteomes" id="UP000244855"/>
    </source>
</evidence>
<dbReference type="Proteomes" id="UP000244855">
    <property type="component" value="Unassembled WGS sequence"/>
</dbReference>
<dbReference type="PANTHER" id="PTHR23245:SF25">
    <property type="entry name" value="TRNA WYBUTOSINE-SYNTHESIZING PROTEIN 2 HOMOLOG"/>
    <property type="match status" value="1"/>
</dbReference>
<dbReference type="GO" id="GO:0102522">
    <property type="term" value="F:tRNA 4-demethylwyosine alpha-amino-alpha-carboxypropyltransferase activity"/>
    <property type="evidence" value="ECO:0007669"/>
    <property type="project" value="UniProtKB-EC"/>
</dbReference>
<dbReference type="GO" id="GO:0005737">
    <property type="term" value="C:cytoplasm"/>
    <property type="evidence" value="ECO:0007669"/>
    <property type="project" value="TreeGrafter"/>
</dbReference>
<feature type="domain" description="SAM-dependent methyltransferase TRM5/TYW2-type" evidence="3">
    <location>
        <begin position="55"/>
        <end position="367"/>
    </location>
</feature>
<evidence type="ECO:0000256" key="2">
    <source>
        <dbReference type="ARBA" id="ARBA00049400"/>
    </source>
</evidence>
<dbReference type="PROSITE" id="PS51684">
    <property type="entry name" value="SAM_MT_TRM5_TYW2"/>
    <property type="match status" value="1"/>
</dbReference>
<evidence type="ECO:0000256" key="1">
    <source>
        <dbReference type="ARBA" id="ARBA00012265"/>
    </source>
</evidence>
<evidence type="ECO:0000313" key="4">
    <source>
        <dbReference type="EMBL" id="PVI02532.1"/>
    </source>
</evidence>
<keyword evidence="5" id="KW-1185">Reference proteome</keyword>
<sequence>LLTSFPEAYSIYKPLLLLPPNAFTSAPWTTLLYSHPVTSPALQPLWTTLVTSTGTTHLALNAGIPLQKEQASQTPDLNSENTFRSPLNLTPLYPPSFVSSRTDCKDFSSALWVSHTQNHIHQVWAPLYTMFSRGNIKEKARLLSLPSVVSSVANAKNTGGCTAVDLYAGIGYFAFSYRKAGVKRVLCWEVNEWSVEGLRRGAKANGWSVKTVAGNEIPETKEKWGDEGVDFVVFQQSNEYALDAVAALQPSKFEQSTSIPRHGKLGGKELLPIRHVNCGFLPSSKLSWETAVKVLDRELGGWIHAHENVAVKDIEKRAGEVVIEIQRIVDGWEKERGGSKRRVDCEHVEKVKTYAPGVMHVVFDVWV</sequence>
<reference evidence="4 5" key="1">
    <citation type="journal article" date="2018" name="Sci. Rep.">
        <title>Comparative genomics provides insights into the lifestyle and reveals functional heterogeneity of dark septate endophytic fungi.</title>
        <authorList>
            <person name="Knapp D.G."/>
            <person name="Nemeth J.B."/>
            <person name="Barry K."/>
            <person name="Hainaut M."/>
            <person name="Henrissat B."/>
            <person name="Johnson J."/>
            <person name="Kuo A."/>
            <person name="Lim J.H.P."/>
            <person name="Lipzen A."/>
            <person name="Nolan M."/>
            <person name="Ohm R.A."/>
            <person name="Tamas L."/>
            <person name="Grigoriev I.V."/>
            <person name="Spatafora J.W."/>
            <person name="Nagy L.G."/>
            <person name="Kovacs G.M."/>
        </authorList>
    </citation>
    <scope>NUCLEOTIDE SEQUENCE [LARGE SCALE GENOMIC DNA]</scope>
    <source>
        <strain evidence="4 5">DSE2036</strain>
    </source>
</reference>
<dbReference type="PIRSF" id="PIRSF038972">
    <property type="entry name" value="Trm12"/>
    <property type="match status" value="1"/>
</dbReference>
<feature type="non-terminal residue" evidence="4">
    <location>
        <position position="367"/>
    </location>
</feature>
<accession>A0A2V1DX71</accession>
<dbReference type="EC" id="2.5.1.114" evidence="1"/>
<dbReference type="InterPro" id="IPR026274">
    <property type="entry name" value="tRNA_wybutosine_synth_prot_2"/>
</dbReference>
<dbReference type="GO" id="GO:0008175">
    <property type="term" value="F:tRNA methyltransferase activity"/>
    <property type="evidence" value="ECO:0007669"/>
    <property type="project" value="TreeGrafter"/>
</dbReference>
<dbReference type="GO" id="GO:0031591">
    <property type="term" value="P:wybutosine biosynthetic process"/>
    <property type="evidence" value="ECO:0007669"/>
    <property type="project" value="InterPro"/>
</dbReference>
<gene>
    <name evidence="4" type="ORF">DM02DRAFT_507611</name>
</gene>
<dbReference type="InterPro" id="IPR030382">
    <property type="entry name" value="MeTrfase_TRM5/TYW2"/>
</dbReference>
<dbReference type="PANTHER" id="PTHR23245">
    <property type="entry name" value="TRNA METHYLTRANSFERASE"/>
    <property type="match status" value="1"/>
</dbReference>
<dbReference type="Gene3D" id="3.40.50.150">
    <property type="entry name" value="Vaccinia Virus protein VP39"/>
    <property type="match status" value="1"/>
</dbReference>
<protein>
    <recommendedName>
        <fullName evidence="1">tRNA(Phe) (4-demethylwyosine(37)-C(7)) aminocarboxypropyltransferase</fullName>
        <ecNumber evidence="1">2.5.1.114</ecNumber>
    </recommendedName>
</protein>
<dbReference type="GO" id="GO:0030488">
    <property type="term" value="P:tRNA methylation"/>
    <property type="evidence" value="ECO:0007669"/>
    <property type="project" value="TreeGrafter"/>
</dbReference>